<proteinExistence type="predicted"/>
<reference evidence="3" key="1">
    <citation type="submission" date="2016-12" db="EMBL/GenBank/DDBJ databases">
        <authorList>
            <person name="Meng X."/>
        </authorList>
    </citation>
    <scope>NUCLEOTIDE SEQUENCE [LARGE SCALE GENOMIC DNA]</scope>
    <source>
        <strain evidence="3">DSM 19116</strain>
    </source>
</reference>
<evidence type="ECO:0008006" key="4">
    <source>
        <dbReference type="Google" id="ProtNLM"/>
    </source>
</evidence>
<evidence type="ECO:0000313" key="3">
    <source>
        <dbReference type="Proteomes" id="UP000185628"/>
    </source>
</evidence>
<feature type="region of interest" description="Disordered" evidence="1">
    <location>
        <begin position="1"/>
        <end position="25"/>
    </location>
</feature>
<dbReference type="RefSeq" id="WP_073716597.1">
    <property type="nucleotide sequence ID" value="NZ_MQVR01000033.1"/>
</dbReference>
<gene>
    <name evidence="2" type="ORF">BSZ39_06685</name>
</gene>
<evidence type="ECO:0000313" key="2">
    <source>
        <dbReference type="EMBL" id="OKL53928.1"/>
    </source>
</evidence>
<evidence type="ECO:0000256" key="1">
    <source>
        <dbReference type="SAM" id="MobiDB-lite"/>
    </source>
</evidence>
<dbReference type="EMBL" id="MQVR01000033">
    <property type="protein sequence ID" value="OKL53928.1"/>
    <property type="molecule type" value="Genomic_DNA"/>
</dbReference>
<sequence>MAKTSGKKPVKRPAAATKRRPKRPTRRQILVRRVVAAIVLLALVGLVAWGAWAIAKAITESFSSSSTPTMEETVNPSPSSSAEWAALDEQDRLKALKGVKPEVCPSGDVALTLDVANRSGGDYNLVAKLTNKFPIPCLIDTPDQRIDVVITSGDETIWTSASCPGEAVTLLLSPDEETTRTIVWPAQHRTAGCEAGEAAKPGVYKAKVSIGGTSETTSFEVR</sequence>
<dbReference type="Proteomes" id="UP000185628">
    <property type="component" value="Unassembled WGS sequence"/>
</dbReference>
<dbReference type="OrthoDB" id="5189092at2"/>
<name>A0A1Q5Q250_9ACTO</name>
<comment type="caution">
    <text evidence="2">The sequence shown here is derived from an EMBL/GenBank/DDBJ whole genome shotgun (WGS) entry which is preliminary data.</text>
</comment>
<keyword evidence="3" id="KW-1185">Reference proteome</keyword>
<organism evidence="2 3">
    <name type="scientific">Bowdeniella nasicola</name>
    <dbReference type="NCBI Taxonomy" id="208480"/>
    <lineage>
        <taxon>Bacteria</taxon>
        <taxon>Bacillati</taxon>
        <taxon>Actinomycetota</taxon>
        <taxon>Actinomycetes</taxon>
        <taxon>Actinomycetales</taxon>
        <taxon>Actinomycetaceae</taxon>
        <taxon>Bowdeniella</taxon>
    </lineage>
</organism>
<dbReference type="AlphaFoldDB" id="A0A1Q5Q250"/>
<protein>
    <recommendedName>
        <fullName evidence="4">Intracellular proteinase inhibitor BsuPI domain-containing protein</fullName>
    </recommendedName>
</protein>
<accession>A0A1Q5Q250</accession>